<dbReference type="SUPFAM" id="SSF161098">
    <property type="entry name" value="MetI-like"/>
    <property type="match status" value="1"/>
</dbReference>
<keyword evidence="3 5" id="KW-1133">Transmembrane helix</keyword>
<feature type="transmembrane region" description="Helical" evidence="5">
    <location>
        <begin position="316"/>
        <end position="338"/>
    </location>
</feature>
<comment type="subcellular location">
    <subcellularLocation>
        <location evidence="1 5">Cell membrane</location>
        <topology evidence="1 5">Multi-pass membrane protein</topology>
    </subcellularLocation>
</comment>
<reference evidence="8 9" key="1">
    <citation type="submission" date="2019-02" db="EMBL/GenBank/DDBJ databases">
        <title>Deep-cultivation of Planctomycetes and their phenomic and genomic characterization uncovers novel biology.</title>
        <authorList>
            <person name="Wiegand S."/>
            <person name="Jogler M."/>
            <person name="Boedeker C."/>
            <person name="Pinto D."/>
            <person name="Vollmers J."/>
            <person name="Rivas-Marin E."/>
            <person name="Kohn T."/>
            <person name="Peeters S.H."/>
            <person name="Heuer A."/>
            <person name="Rast P."/>
            <person name="Oberbeckmann S."/>
            <person name="Bunk B."/>
            <person name="Jeske O."/>
            <person name="Meyerdierks A."/>
            <person name="Storesund J.E."/>
            <person name="Kallscheuer N."/>
            <person name="Luecker S."/>
            <person name="Lage O.M."/>
            <person name="Pohl T."/>
            <person name="Merkel B.J."/>
            <person name="Hornburger P."/>
            <person name="Mueller R.-W."/>
            <person name="Bruemmer F."/>
            <person name="Labrenz M."/>
            <person name="Spormann A.M."/>
            <person name="Op den Camp H."/>
            <person name="Overmann J."/>
            <person name="Amann R."/>
            <person name="Jetten M.S.M."/>
            <person name="Mascher T."/>
            <person name="Medema M.H."/>
            <person name="Devos D.P."/>
            <person name="Kaster A.-K."/>
            <person name="Ovreas L."/>
            <person name="Rohde M."/>
            <person name="Galperin M.Y."/>
            <person name="Jogler C."/>
        </authorList>
    </citation>
    <scope>NUCLEOTIDE SEQUENCE [LARGE SCALE GENOMIC DNA]</scope>
    <source>
        <strain evidence="8 9">Pan44</strain>
    </source>
</reference>
<dbReference type="OrthoDB" id="9807065at2"/>
<dbReference type="InterPro" id="IPR035906">
    <property type="entry name" value="MetI-like_sf"/>
</dbReference>
<evidence type="ECO:0000256" key="1">
    <source>
        <dbReference type="ARBA" id="ARBA00004651"/>
    </source>
</evidence>
<dbReference type="RefSeq" id="WP_145031066.1">
    <property type="nucleotide sequence ID" value="NZ_CP036271.1"/>
</dbReference>
<feature type="transmembrane region" description="Helical" evidence="5">
    <location>
        <begin position="128"/>
        <end position="151"/>
    </location>
</feature>
<dbReference type="FunCoup" id="A0A517SGN7">
    <property type="interactions" value="182"/>
</dbReference>
<feature type="transmembrane region" description="Helical" evidence="5">
    <location>
        <begin position="86"/>
        <end position="108"/>
    </location>
</feature>
<dbReference type="GO" id="GO:0005886">
    <property type="term" value="C:plasma membrane"/>
    <property type="evidence" value="ECO:0007669"/>
    <property type="project" value="UniProtKB-SubCell"/>
</dbReference>
<dbReference type="InParanoid" id="A0A517SGN7"/>
<feature type="transmembrane region" description="Helical" evidence="5">
    <location>
        <begin position="232"/>
        <end position="252"/>
    </location>
</feature>
<organism evidence="8 9">
    <name type="scientific">Caulifigura coniformis</name>
    <dbReference type="NCBI Taxonomy" id="2527983"/>
    <lineage>
        <taxon>Bacteria</taxon>
        <taxon>Pseudomonadati</taxon>
        <taxon>Planctomycetota</taxon>
        <taxon>Planctomycetia</taxon>
        <taxon>Planctomycetales</taxon>
        <taxon>Planctomycetaceae</taxon>
        <taxon>Caulifigura</taxon>
    </lineage>
</organism>
<keyword evidence="5" id="KW-0813">Transport</keyword>
<evidence type="ECO:0000313" key="8">
    <source>
        <dbReference type="EMBL" id="QDT55296.1"/>
    </source>
</evidence>
<feature type="domain" description="ABC transmembrane type-1" evidence="7">
    <location>
        <begin position="83"/>
        <end position="335"/>
    </location>
</feature>
<gene>
    <name evidence="8" type="primary">pstA</name>
    <name evidence="8" type="ORF">Pan44_33390</name>
</gene>
<dbReference type="PANTHER" id="PTHR43470">
    <property type="entry name" value="PHOSPHATE TRANSPORT SYSTEM PERMEASE PROTEIN PSTA-RELATED"/>
    <property type="match status" value="1"/>
</dbReference>
<evidence type="ECO:0000256" key="3">
    <source>
        <dbReference type="ARBA" id="ARBA00022989"/>
    </source>
</evidence>
<dbReference type="InterPro" id="IPR000515">
    <property type="entry name" value="MetI-like"/>
</dbReference>
<dbReference type="Proteomes" id="UP000315700">
    <property type="component" value="Chromosome"/>
</dbReference>
<feature type="transmembrane region" description="Helical" evidence="5">
    <location>
        <begin position="43"/>
        <end position="66"/>
    </location>
</feature>
<dbReference type="Gene3D" id="1.10.3720.10">
    <property type="entry name" value="MetI-like"/>
    <property type="match status" value="1"/>
</dbReference>
<evidence type="ECO:0000256" key="2">
    <source>
        <dbReference type="ARBA" id="ARBA00022692"/>
    </source>
</evidence>
<dbReference type="EMBL" id="CP036271">
    <property type="protein sequence ID" value="QDT55296.1"/>
    <property type="molecule type" value="Genomic_DNA"/>
</dbReference>
<dbReference type="PANTHER" id="PTHR43470:SF5">
    <property type="entry name" value="PHOSPHATE TRANSPORT SYSTEM PERMEASE PROTEIN PSTA"/>
    <property type="match status" value="1"/>
</dbReference>
<dbReference type="GO" id="GO:0055085">
    <property type="term" value="P:transmembrane transport"/>
    <property type="evidence" value="ECO:0007669"/>
    <property type="project" value="InterPro"/>
</dbReference>
<feature type="region of interest" description="Disordered" evidence="6">
    <location>
        <begin position="1"/>
        <end position="20"/>
    </location>
</feature>
<evidence type="ECO:0000313" key="9">
    <source>
        <dbReference type="Proteomes" id="UP000315700"/>
    </source>
</evidence>
<feature type="transmembrane region" description="Helical" evidence="5">
    <location>
        <begin position="183"/>
        <end position="201"/>
    </location>
</feature>
<sequence length="348" mass="37041">MTSPLPPSAGHSQPVRGSNSLDRSSREGWLFEASCRAAAWSSFAFLAVILGTIFYEASGALTWRFLTSFDSAHPDRAGILAGLWGSFWLVLLTGLISIPLGVGAAIFLEEYASDTWIVRIIRTNLANLAGVPSVVYGLLGLAAFVRAFGLFDTNGPLHRMTGMDIEGVTIAGVDIPLPFGRSIFSGALTLALLLLPTIIVASQEALRGVPSTIRHAALALGATRWQTISGQVLPSALPGIVTGVILALSRAIGETAPLIVAGAFTFVNYAPGRIDSPAKVFTNPAGVLEAPFSSYTVIPMQVYSWIEKPQPAFHQLASAGILVLLGLLLVMNGIAVYIRFRSQKHMKW</sequence>
<dbReference type="PROSITE" id="PS50928">
    <property type="entry name" value="ABC_TM1"/>
    <property type="match status" value="1"/>
</dbReference>
<proteinExistence type="inferred from homology"/>
<dbReference type="Pfam" id="PF00528">
    <property type="entry name" value="BPD_transp_1"/>
    <property type="match status" value="1"/>
</dbReference>
<keyword evidence="4 5" id="KW-0472">Membrane</keyword>
<keyword evidence="9" id="KW-1185">Reference proteome</keyword>
<dbReference type="AlphaFoldDB" id="A0A517SGN7"/>
<evidence type="ECO:0000256" key="4">
    <source>
        <dbReference type="ARBA" id="ARBA00023136"/>
    </source>
</evidence>
<evidence type="ECO:0000259" key="7">
    <source>
        <dbReference type="PROSITE" id="PS50928"/>
    </source>
</evidence>
<evidence type="ECO:0000256" key="6">
    <source>
        <dbReference type="SAM" id="MobiDB-lite"/>
    </source>
</evidence>
<keyword evidence="2 5" id="KW-0812">Transmembrane</keyword>
<name>A0A517SGN7_9PLAN</name>
<protein>
    <submittedName>
        <fullName evidence="8">Phosphate transport system permease protein PstA</fullName>
    </submittedName>
</protein>
<comment type="similarity">
    <text evidence="5">Belongs to the binding-protein-dependent transport system permease family.</text>
</comment>
<accession>A0A517SGN7</accession>
<evidence type="ECO:0000256" key="5">
    <source>
        <dbReference type="RuleBase" id="RU363032"/>
    </source>
</evidence>
<dbReference type="KEGG" id="ccos:Pan44_33390"/>
<dbReference type="CDD" id="cd06261">
    <property type="entry name" value="TM_PBP2"/>
    <property type="match status" value="1"/>
</dbReference>